<feature type="non-terminal residue" evidence="2">
    <location>
        <position position="1"/>
    </location>
</feature>
<comment type="caution">
    <text evidence="2">The sequence shown here is derived from an EMBL/GenBank/DDBJ whole genome shotgun (WGS) entry which is preliminary data.</text>
</comment>
<dbReference type="AlphaFoldDB" id="A0A0F9HFK8"/>
<proteinExistence type="predicted"/>
<dbReference type="EMBL" id="LAZR01024829">
    <property type="protein sequence ID" value="KKL73867.1"/>
    <property type="molecule type" value="Genomic_DNA"/>
</dbReference>
<reference evidence="2" key="1">
    <citation type="journal article" date="2015" name="Nature">
        <title>Complex archaea that bridge the gap between prokaryotes and eukaryotes.</title>
        <authorList>
            <person name="Spang A."/>
            <person name="Saw J.H."/>
            <person name="Jorgensen S.L."/>
            <person name="Zaremba-Niedzwiedzka K."/>
            <person name="Martijn J."/>
            <person name="Lind A.E."/>
            <person name="van Eijk R."/>
            <person name="Schleper C."/>
            <person name="Guy L."/>
            <person name="Ettema T.J."/>
        </authorList>
    </citation>
    <scope>NUCLEOTIDE SEQUENCE</scope>
</reference>
<sequence>DGKLSPVVRLFFRIGLHAYESGSVPHDPMALQALLQQESATESNERLPEISAATDDAAGPGLAGGLQTTRNVRRPRTDPFQLILEAIFTAFQRRPELESV</sequence>
<protein>
    <submittedName>
        <fullName evidence="2">Uncharacterized protein</fullName>
    </submittedName>
</protein>
<evidence type="ECO:0000313" key="2">
    <source>
        <dbReference type="EMBL" id="KKL73867.1"/>
    </source>
</evidence>
<evidence type="ECO:0000256" key="1">
    <source>
        <dbReference type="SAM" id="MobiDB-lite"/>
    </source>
</evidence>
<gene>
    <name evidence="2" type="ORF">LCGC14_2070540</name>
</gene>
<feature type="region of interest" description="Disordered" evidence="1">
    <location>
        <begin position="52"/>
        <end position="71"/>
    </location>
</feature>
<accession>A0A0F9HFK8</accession>
<organism evidence="2">
    <name type="scientific">marine sediment metagenome</name>
    <dbReference type="NCBI Taxonomy" id="412755"/>
    <lineage>
        <taxon>unclassified sequences</taxon>
        <taxon>metagenomes</taxon>
        <taxon>ecological metagenomes</taxon>
    </lineage>
</organism>
<name>A0A0F9HFK8_9ZZZZ</name>